<comment type="caution">
    <text evidence="2">The sequence shown here is derived from an EMBL/GenBank/DDBJ whole genome shotgun (WGS) entry which is preliminary data.</text>
</comment>
<gene>
    <name evidence="2" type="ORF">GUJ93_ZPchr0009g894</name>
</gene>
<dbReference type="EMBL" id="JAAALK010000289">
    <property type="protein sequence ID" value="KAG8048522.1"/>
    <property type="molecule type" value="Genomic_DNA"/>
</dbReference>
<protein>
    <submittedName>
        <fullName evidence="2">Uncharacterized protein</fullName>
    </submittedName>
</protein>
<accession>A0A8J5RGB7</accession>
<evidence type="ECO:0000313" key="3">
    <source>
        <dbReference type="Proteomes" id="UP000729402"/>
    </source>
</evidence>
<proteinExistence type="predicted"/>
<dbReference type="Proteomes" id="UP000729402">
    <property type="component" value="Unassembled WGS sequence"/>
</dbReference>
<reference evidence="2" key="1">
    <citation type="journal article" date="2021" name="bioRxiv">
        <title>Whole Genome Assembly and Annotation of Northern Wild Rice, Zizania palustris L., Supports a Whole Genome Duplication in the Zizania Genus.</title>
        <authorList>
            <person name="Haas M."/>
            <person name="Kono T."/>
            <person name="Macchietto M."/>
            <person name="Millas R."/>
            <person name="McGilp L."/>
            <person name="Shao M."/>
            <person name="Duquette J."/>
            <person name="Hirsch C.N."/>
            <person name="Kimball J."/>
        </authorList>
    </citation>
    <scope>NUCLEOTIDE SEQUENCE</scope>
    <source>
        <tissue evidence="2">Fresh leaf tissue</tissue>
    </source>
</reference>
<evidence type="ECO:0000313" key="2">
    <source>
        <dbReference type="EMBL" id="KAG8048522.1"/>
    </source>
</evidence>
<name>A0A8J5RGB7_ZIZPA</name>
<evidence type="ECO:0000256" key="1">
    <source>
        <dbReference type="SAM" id="MobiDB-lite"/>
    </source>
</evidence>
<organism evidence="2 3">
    <name type="scientific">Zizania palustris</name>
    <name type="common">Northern wild rice</name>
    <dbReference type="NCBI Taxonomy" id="103762"/>
    <lineage>
        <taxon>Eukaryota</taxon>
        <taxon>Viridiplantae</taxon>
        <taxon>Streptophyta</taxon>
        <taxon>Embryophyta</taxon>
        <taxon>Tracheophyta</taxon>
        <taxon>Spermatophyta</taxon>
        <taxon>Magnoliopsida</taxon>
        <taxon>Liliopsida</taxon>
        <taxon>Poales</taxon>
        <taxon>Poaceae</taxon>
        <taxon>BOP clade</taxon>
        <taxon>Oryzoideae</taxon>
        <taxon>Oryzeae</taxon>
        <taxon>Zizaniinae</taxon>
        <taxon>Zizania</taxon>
    </lineage>
</organism>
<dbReference type="AlphaFoldDB" id="A0A8J5RGB7"/>
<feature type="region of interest" description="Disordered" evidence="1">
    <location>
        <begin position="76"/>
        <end position="106"/>
    </location>
</feature>
<keyword evidence="3" id="KW-1185">Reference proteome</keyword>
<reference evidence="2" key="2">
    <citation type="submission" date="2021-02" db="EMBL/GenBank/DDBJ databases">
        <authorList>
            <person name="Kimball J.A."/>
            <person name="Haas M.W."/>
            <person name="Macchietto M."/>
            <person name="Kono T."/>
            <person name="Duquette J."/>
            <person name="Shao M."/>
        </authorList>
    </citation>
    <scope>NUCLEOTIDE SEQUENCE</scope>
    <source>
        <tissue evidence="2">Fresh leaf tissue</tissue>
    </source>
</reference>
<sequence length="106" mass="12026">MSTPALVVQLDHTFAIVVPLPPLPPSQVVDIHLAQDPTIVAPPEIIYIRDDEDEMMDINDSTAIVGAMDLDDGLLDEPKQEEEPEFEEEPEIEEDPYEVEYYEDME</sequence>